<gene>
    <name evidence="2" type="ORF">FJN17_08150</name>
</gene>
<dbReference type="InterPro" id="IPR027624">
    <property type="entry name" value="TOMM_cyclo_SagD"/>
</dbReference>
<evidence type="ECO:0000313" key="2">
    <source>
        <dbReference type="EMBL" id="QDF37541.1"/>
    </source>
</evidence>
<dbReference type="PANTHER" id="PTHR37809">
    <property type="entry name" value="RIBOSOMAL PROTEIN S12 METHYLTHIOTRANSFERASE ACCESSORY FACTOR YCAO"/>
    <property type="match status" value="1"/>
</dbReference>
<proteinExistence type="predicted"/>
<dbReference type="Gene3D" id="3.40.50.720">
    <property type="entry name" value="NAD(P)-binding Rossmann-like Domain"/>
    <property type="match status" value="1"/>
</dbReference>
<reference evidence="2 3" key="2">
    <citation type="journal article" date="2020" name="Int. J. Syst. Evol. Microbiol.">
        <title>Description and complete genome sequences of Bradyrhizobium symbiodeficiens sp. nov., a non-symbiotic bacterium associated with legumes native to Canada.</title>
        <authorList>
            <person name="Bromfield E.S.P."/>
            <person name="Cloutier S."/>
            <person name="Nguyen H.D.T."/>
        </authorList>
    </citation>
    <scope>NUCLEOTIDE SEQUENCE [LARGE SCALE GENOMIC DNA]</scope>
    <source>
        <strain evidence="2 3">65S1MB</strain>
    </source>
</reference>
<keyword evidence="3" id="KW-1185">Reference proteome</keyword>
<dbReference type="NCBIfam" id="TIGR03604">
    <property type="entry name" value="TOMM_cyclo_SagD"/>
    <property type="match status" value="1"/>
</dbReference>
<name>A0ABX5W2V6_9BRAD</name>
<dbReference type="EMBL" id="CP041090">
    <property type="protein sequence ID" value="QDF37541.1"/>
    <property type="molecule type" value="Genomic_DNA"/>
</dbReference>
<dbReference type="NCBIfam" id="TIGR03882">
    <property type="entry name" value="cyclo_dehyd_2"/>
    <property type="match status" value="1"/>
</dbReference>
<dbReference type="NCBIfam" id="TIGR00702">
    <property type="entry name" value="YcaO-type kinase domain"/>
    <property type="match status" value="1"/>
</dbReference>
<evidence type="ECO:0000313" key="3">
    <source>
        <dbReference type="Proteomes" id="UP000319298"/>
    </source>
</evidence>
<sequence length="756" mass="83398">MGPGSAEPPRFKSCVEPVVSSDGELFLLSEGGNAWISDPIYAAVAPMLDGTHNIEKIFAVLCKTYSAEQVFAALDRLRTSGYLAEDVAVESRPITAFWEHAGVRPGLARSRLNTTLVSTIAFGNADVGPLTDLLTRHGVQTGINGDVTVVVTDDYLRPELATWNTDALGSGRAWLLVKPVGIEPCIGPMIVPGQTACWDCLAQRLRGHRRLEEYIARRSGSKGLIGAVPAYIASTQHAALAEAATEVIRFIATGGQSILLNRVVSTSVLTLERTHHSLIRRPQCRSCGSQGPKFDSPPGPLTLRCRPKIPSFDGGHQALDQREVLAQLERHLSPITGIVSALIPGDRVGQVDGACLATFAADHNFSDMYDDRFFLKEGMRRRSGGKGKSIDQARISALAESLERYCGVFDSTEPRVRASFAELGPTAIHPNACMLYSERQYAERQKHNLKGHKAWWVPEPFRHDVEIEWSPLWSLSNQTTRYLPTSLCYYGYHSSPPLFARADSNGCAAGSVFEEAVLQGLLELIERDAVALWWYNRLRRRAVDLESADDAYVSAIIRRYGDLQRHLWALDVTSDFGIPTFVALSRRVDKAEEDIIYGFGTHLDPKVALIRALTEMNQSLEAVPAVTGSGSSRSYQGSDDAVHWWRTVRSADTTYLNPDPQGEPLRLEGFRTYASDDLSRDVSTCVKLAASRGIEVLVLDQTRPDVGFPVVRVVAPGLRHFWARFGPGRLYDVPVREGWLSRSLDEGELNPFVIQF</sequence>
<dbReference type="Gene3D" id="3.30.40.250">
    <property type="match status" value="1"/>
</dbReference>
<dbReference type="Gene3D" id="3.90.930.60">
    <property type="match status" value="1"/>
</dbReference>
<dbReference type="InterPro" id="IPR022291">
    <property type="entry name" value="Bacteriocin_synth_cyclodeHase"/>
</dbReference>
<organism evidence="2 3">
    <name type="scientific">Bradyrhizobium symbiodeficiens</name>
    <dbReference type="NCBI Taxonomy" id="1404367"/>
    <lineage>
        <taxon>Bacteria</taxon>
        <taxon>Pseudomonadati</taxon>
        <taxon>Pseudomonadota</taxon>
        <taxon>Alphaproteobacteria</taxon>
        <taxon>Hyphomicrobiales</taxon>
        <taxon>Nitrobacteraceae</taxon>
        <taxon>Bradyrhizobium</taxon>
    </lineage>
</organism>
<feature type="domain" description="YcaO" evidence="1">
    <location>
        <begin position="385"/>
        <end position="756"/>
    </location>
</feature>
<protein>
    <submittedName>
        <fullName evidence="2">TOMM leader peptide-binding protein</fullName>
    </submittedName>
</protein>
<dbReference type="PROSITE" id="PS51664">
    <property type="entry name" value="YCAO"/>
    <property type="match status" value="1"/>
</dbReference>
<dbReference type="Gene3D" id="3.30.1330.230">
    <property type="match status" value="1"/>
</dbReference>
<evidence type="ECO:0000259" key="1">
    <source>
        <dbReference type="PROSITE" id="PS51664"/>
    </source>
</evidence>
<accession>A0ABX5W2V6</accession>
<reference evidence="3" key="1">
    <citation type="submission" date="2019-06" db="EMBL/GenBank/DDBJ databases">
        <title>Whole-Genome Sequence of Bradyrhizobium sp. 3 Strain 65S1MB.</title>
        <authorList>
            <person name="Bromfield E.S.P."/>
            <person name="Cloutier S."/>
            <person name="Nguyen H.D.T."/>
        </authorList>
    </citation>
    <scope>NUCLEOTIDE SEQUENCE [LARGE SCALE GENOMIC DNA]</scope>
    <source>
        <strain evidence="3">65S1MB</strain>
    </source>
</reference>
<dbReference type="Gene3D" id="3.30.160.660">
    <property type="match status" value="1"/>
</dbReference>
<dbReference type="Proteomes" id="UP000319298">
    <property type="component" value="Chromosome"/>
</dbReference>
<dbReference type="PANTHER" id="PTHR37809:SF1">
    <property type="entry name" value="RIBOSOMAL PROTEIN S12 METHYLTHIOTRANSFERASE ACCESSORY FACTOR YCAO"/>
    <property type="match status" value="1"/>
</dbReference>
<dbReference type="Pfam" id="PF02624">
    <property type="entry name" value="YcaO"/>
    <property type="match status" value="1"/>
</dbReference>
<dbReference type="InterPro" id="IPR003776">
    <property type="entry name" value="YcaO-like_dom"/>
</dbReference>
<dbReference type="RefSeq" id="WP_140479018.1">
    <property type="nucleotide sequence ID" value="NZ_CP041090.2"/>
</dbReference>